<evidence type="ECO:0000313" key="8">
    <source>
        <dbReference type="EMBL" id="XAT83763.1"/>
    </source>
</evidence>
<keyword evidence="3 5" id="KW-0687">Ribonucleoprotein</keyword>
<evidence type="ECO:0000256" key="5">
    <source>
        <dbReference type="RuleBase" id="RU003619"/>
    </source>
</evidence>
<gene>
    <name evidence="8" type="primary">rps7</name>
</gene>
<dbReference type="PROSITE" id="PS00052">
    <property type="entry name" value="RIBOSOMAL_S7"/>
    <property type="match status" value="1"/>
</dbReference>
<dbReference type="Pfam" id="PF00177">
    <property type="entry name" value="Ribosomal_S7"/>
    <property type="match status" value="1"/>
</dbReference>
<name>A0AAU7ALQ8_9POAL</name>
<dbReference type="Gene3D" id="1.10.455.10">
    <property type="entry name" value="Ribosomal protein S7 domain"/>
    <property type="match status" value="1"/>
</dbReference>
<dbReference type="SUPFAM" id="SSF47973">
    <property type="entry name" value="Ribosomal protein S7"/>
    <property type="match status" value="1"/>
</dbReference>
<dbReference type="GO" id="GO:0006412">
    <property type="term" value="P:translation"/>
    <property type="evidence" value="ECO:0007669"/>
    <property type="project" value="InterPro"/>
</dbReference>
<evidence type="ECO:0000256" key="3">
    <source>
        <dbReference type="ARBA" id="ARBA00023274"/>
    </source>
</evidence>
<evidence type="ECO:0000256" key="4">
    <source>
        <dbReference type="ARBA" id="ARBA00035151"/>
    </source>
</evidence>
<evidence type="ECO:0000256" key="6">
    <source>
        <dbReference type="SAM" id="MobiDB-lite"/>
    </source>
</evidence>
<keyword evidence="2 5" id="KW-0689">Ribosomal protein</keyword>
<evidence type="ECO:0000256" key="2">
    <source>
        <dbReference type="ARBA" id="ARBA00022980"/>
    </source>
</evidence>
<dbReference type="EMBL" id="PP790559">
    <property type="protein sequence ID" value="XAT83762.1"/>
    <property type="molecule type" value="Genomic_DNA"/>
</dbReference>
<dbReference type="GO" id="GO:0003735">
    <property type="term" value="F:structural constituent of ribosome"/>
    <property type="evidence" value="ECO:0007669"/>
    <property type="project" value="InterPro"/>
</dbReference>
<geneLocation type="chloroplast" evidence="8"/>
<dbReference type="InterPro" id="IPR000235">
    <property type="entry name" value="Ribosomal_uS7"/>
</dbReference>
<proteinExistence type="inferred from homology"/>
<evidence type="ECO:0000256" key="1">
    <source>
        <dbReference type="ARBA" id="ARBA00007151"/>
    </source>
</evidence>
<dbReference type="InterPro" id="IPR023798">
    <property type="entry name" value="Ribosomal_uS7_dom"/>
</dbReference>
<feature type="domain" description="Small ribosomal subunit protein uS7" evidence="7">
    <location>
        <begin position="3"/>
        <end position="156"/>
    </location>
</feature>
<protein>
    <recommendedName>
        <fullName evidence="4">Small ribosomal subunit protein uS7c</fullName>
    </recommendedName>
</protein>
<dbReference type="InterPro" id="IPR020606">
    <property type="entry name" value="Ribosomal_uS7_CS"/>
</dbReference>
<keyword evidence="8" id="KW-0934">Plastid</keyword>
<dbReference type="GO" id="GO:1990904">
    <property type="term" value="C:ribonucleoprotein complex"/>
    <property type="evidence" value="ECO:0007669"/>
    <property type="project" value="UniProtKB-KW"/>
</dbReference>
<dbReference type="EMBL" id="PP790559">
    <property type="protein sequence ID" value="XAT83763.1"/>
    <property type="molecule type" value="Genomic_DNA"/>
</dbReference>
<reference evidence="8" key="1">
    <citation type="submission" date="2024-05" db="EMBL/GenBank/DDBJ databases">
        <authorList>
            <person name="Lee J.-e."/>
            <person name="Kim S."/>
            <person name="Choi S.C."/>
        </authorList>
    </citation>
    <scope>NUCLEOTIDE SEQUENCE</scope>
</reference>
<keyword evidence="8" id="KW-0150">Chloroplast</keyword>
<feature type="region of interest" description="Disordered" evidence="6">
    <location>
        <begin position="151"/>
        <end position="198"/>
    </location>
</feature>
<organism evidence="8">
    <name type="scientific">Carex cinerascens</name>
    <dbReference type="NCBI Taxonomy" id="2753223"/>
    <lineage>
        <taxon>Eukaryota</taxon>
        <taxon>Viridiplantae</taxon>
        <taxon>Streptophyta</taxon>
        <taxon>Embryophyta</taxon>
        <taxon>Tracheophyta</taxon>
        <taxon>Spermatophyta</taxon>
        <taxon>Magnoliopsida</taxon>
        <taxon>Liliopsida</taxon>
        <taxon>Poales</taxon>
        <taxon>Cyperaceae</taxon>
        <taxon>Cyperoideae</taxon>
        <taxon>Cariceae</taxon>
        <taxon>Carex</taxon>
        <taxon>Carex subgen. Carex</taxon>
    </lineage>
</organism>
<accession>A0AAU7ALQ8</accession>
<sequence>MSRRGPAKKETNKFDPFCHSRVVNMLVNRMMKHGKKSLAYQIFYRAGIDIRQQTKQNPVYVLRQAISRVIPGVGVKTRKRKRRKGKTAKVYRVPIKLKFSQAILLAIRWLIGGSRKRSGTSMISQLSSELIDASLKKRCNSIRKKEETLKMAESSRTFAHSRRKKKIKKKLTEKKDKKEIKKEIEGKKDKKEIEGKKR</sequence>
<evidence type="ECO:0000259" key="7">
    <source>
        <dbReference type="Pfam" id="PF00177"/>
    </source>
</evidence>
<dbReference type="GO" id="GO:0003723">
    <property type="term" value="F:RNA binding"/>
    <property type="evidence" value="ECO:0007669"/>
    <property type="project" value="InterPro"/>
</dbReference>
<comment type="similarity">
    <text evidence="1 5">Belongs to the universal ribosomal protein uS7 family.</text>
</comment>
<dbReference type="GO" id="GO:0005840">
    <property type="term" value="C:ribosome"/>
    <property type="evidence" value="ECO:0007669"/>
    <property type="project" value="UniProtKB-KW"/>
</dbReference>
<dbReference type="InterPro" id="IPR036823">
    <property type="entry name" value="Ribosomal_uS7_dom_sf"/>
</dbReference>
<feature type="compositionally biased region" description="Basic residues" evidence="6">
    <location>
        <begin position="159"/>
        <end position="172"/>
    </location>
</feature>
<dbReference type="PANTHER" id="PTHR11205">
    <property type="entry name" value="RIBOSOMAL PROTEIN S7"/>
    <property type="match status" value="1"/>
</dbReference>
<feature type="compositionally biased region" description="Basic and acidic residues" evidence="6">
    <location>
        <begin position="173"/>
        <end position="198"/>
    </location>
</feature>
<dbReference type="AlphaFoldDB" id="A0AAU7ALQ8"/>